<gene>
    <name evidence="3" type="ORF">FZC78_06470</name>
</gene>
<feature type="coiled-coil region" evidence="1">
    <location>
        <begin position="40"/>
        <end position="83"/>
    </location>
</feature>
<organism evidence="3 4">
    <name type="scientific">Rossellomorea vietnamensis</name>
    <dbReference type="NCBI Taxonomy" id="218284"/>
    <lineage>
        <taxon>Bacteria</taxon>
        <taxon>Bacillati</taxon>
        <taxon>Bacillota</taxon>
        <taxon>Bacilli</taxon>
        <taxon>Bacillales</taxon>
        <taxon>Bacillaceae</taxon>
        <taxon>Rossellomorea</taxon>
    </lineage>
</organism>
<dbReference type="EMBL" id="VTEI01000003">
    <property type="protein sequence ID" value="TYS17518.1"/>
    <property type="molecule type" value="Genomic_DNA"/>
</dbReference>
<dbReference type="RefSeq" id="WP_148938856.1">
    <property type="nucleotide sequence ID" value="NZ_VTEI01000003.1"/>
</dbReference>
<evidence type="ECO:0000313" key="3">
    <source>
        <dbReference type="EMBL" id="TYS17518.1"/>
    </source>
</evidence>
<evidence type="ECO:0000313" key="4">
    <source>
        <dbReference type="Proteomes" id="UP000322267"/>
    </source>
</evidence>
<evidence type="ECO:0000256" key="2">
    <source>
        <dbReference type="SAM" id="SignalP"/>
    </source>
</evidence>
<proteinExistence type="predicted"/>
<sequence length="244" mass="26535">MKIFKYIAATGLSITLSLSLVSPSFAANDDKKEFSVNIDLVQINEDIKDIKDKIKNTKDNEKLIVLKDMLKSLEKEKRKVKQDQSSTGEFSTASANVSKWFAGEGDEVFHSNTSSHDSNHKANIKVKIRDVTWSGFDWSGTSGSYWLASSPYNVYKIKNSMTFTAHGVNLSGSLNGLSVSGAVSGSATISSSKSNNWTAGNTFDAFSSGSTIKAVFASGSQMTKYSYSTPDSTLAQITFYDPSF</sequence>
<feature type="signal peptide" evidence="2">
    <location>
        <begin position="1"/>
        <end position="26"/>
    </location>
</feature>
<dbReference type="AlphaFoldDB" id="A0A5D4NVP6"/>
<comment type="caution">
    <text evidence="3">The sequence shown here is derived from an EMBL/GenBank/DDBJ whole genome shotgun (WGS) entry which is preliminary data.</text>
</comment>
<keyword evidence="1" id="KW-0175">Coiled coil</keyword>
<dbReference type="Proteomes" id="UP000322267">
    <property type="component" value="Unassembled WGS sequence"/>
</dbReference>
<protein>
    <submittedName>
        <fullName evidence="3">Uncharacterized protein</fullName>
    </submittedName>
</protein>
<reference evidence="3 4" key="1">
    <citation type="submission" date="2019-08" db="EMBL/GenBank/DDBJ databases">
        <title>Bacillus genomes from the desert of Cuatro Cienegas, Coahuila.</title>
        <authorList>
            <person name="Olmedo-Alvarez G."/>
        </authorList>
    </citation>
    <scope>NUCLEOTIDE SEQUENCE [LARGE SCALE GENOMIC DNA]</scope>
    <source>
        <strain evidence="3 4">CH34_1T</strain>
    </source>
</reference>
<feature type="chain" id="PRO_5023139398" evidence="2">
    <location>
        <begin position="27"/>
        <end position="244"/>
    </location>
</feature>
<accession>A0A5D4NVP6</accession>
<name>A0A5D4NVP6_9BACI</name>
<evidence type="ECO:0000256" key="1">
    <source>
        <dbReference type="SAM" id="Coils"/>
    </source>
</evidence>
<keyword evidence="2" id="KW-0732">Signal</keyword>